<evidence type="ECO:0000256" key="11">
    <source>
        <dbReference type="ARBA" id="ARBA00022908"/>
    </source>
</evidence>
<dbReference type="Pfam" id="PF22936">
    <property type="entry name" value="Pol_BBD"/>
    <property type="match status" value="1"/>
</dbReference>
<keyword evidence="5" id="KW-0479">Metal-binding</keyword>
<keyword evidence="7" id="KW-0255">Endonuclease</keyword>
<dbReference type="PANTHER" id="PTHR42648:SF11">
    <property type="entry name" value="TRANSPOSON TY4-P GAG-POL POLYPROTEIN"/>
    <property type="match status" value="1"/>
</dbReference>
<evidence type="ECO:0000256" key="3">
    <source>
        <dbReference type="ARBA" id="ARBA00022670"/>
    </source>
</evidence>
<dbReference type="InterPro" id="IPR036397">
    <property type="entry name" value="RNaseH_sf"/>
</dbReference>
<evidence type="ECO:0000256" key="16">
    <source>
        <dbReference type="ARBA" id="ARBA00023268"/>
    </source>
</evidence>
<evidence type="ECO:0000313" key="20">
    <source>
        <dbReference type="Proteomes" id="UP000321393"/>
    </source>
</evidence>
<evidence type="ECO:0000256" key="12">
    <source>
        <dbReference type="ARBA" id="ARBA00022918"/>
    </source>
</evidence>
<dbReference type="PANTHER" id="PTHR42648">
    <property type="entry name" value="TRANSPOSASE, PUTATIVE-RELATED"/>
    <property type="match status" value="1"/>
</dbReference>
<dbReference type="SUPFAM" id="SSF53098">
    <property type="entry name" value="Ribonuclease H-like"/>
    <property type="match status" value="1"/>
</dbReference>
<dbReference type="Proteomes" id="UP000321393">
    <property type="component" value="Unassembled WGS sequence"/>
</dbReference>
<dbReference type="GO" id="GO:0015074">
    <property type="term" value="P:DNA integration"/>
    <property type="evidence" value="ECO:0007669"/>
    <property type="project" value="UniProtKB-KW"/>
</dbReference>
<dbReference type="GO" id="GO:0006508">
    <property type="term" value="P:proteolysis"/>
    <property type="evidence" value="ECO:0007669"/>
    <property type="project" value="UniProtKB-KW"/>
</dbReference>
<proteinExistence type="predicted"/>
<dbReference type="InterPro" id="IPR054722">
    <property type="entry name" value="PolX-like_BBD"/>
</dbReference>
<dbReference type="AlphaFoldDB" id="A0A5D3D626"/>
<dbReference type="OrthoDB" id="913584at2759"/>
<dbReference type="PROSITE" id="PS50994">
    <property type="entry name" value="INTEGRASE"/>
    <property type="match status" value="1"/>
</dbReference>
<dbReference type="STRING" id="1194695.A0A5D3D626"/>
<evidence type="ECO:0000256" key="14">
    <source>
        <dbReference type="ARBA" id="ARBA00023113"/>
    </source>
</evidence>
<keyword evidence="8" id="KW-0378">Hydrolase</keyword>
<evidence type="ECO:0000256" key="7">
    <source>
        <dbReference type="ARBA" id="ARBA00022759"/>
    </source>
</evidence>
<evidence type="ECO:0000256" key="10">
    <source>
        <dbReference type="ARBA" id="ARBA00022842"/>
    </source>
</evidence>
<dbReference type="GO" id="GO:0003887">
    <property type="term" value="F:DNA-directed DNA polymerase activity"/>
    <property type="evidence" value="ECO:0007669"/>
    <property type="project" value="UniProtKB-KW"/>
</dbReference>
<evidence type="ECO:0000256" key="8">
    <source>
        <dbReference type="ARBA" id="ARBA00022801"/>
    </source>
</evidence>
<dbReference type="InterPro" id="IPR012337">
    <property type="entry name" value="RNaseH-like_sf"/>
</dbReference>
<evidence type="ECO:0000256" key="9">
    <source>
        <dbReference type="ARBA" id="ARBA00022840"/>
    </source>
</evidence>
<comment type="function">
    <text evidence="1">The aspartyl protease (PR) mediates the proteolytic cleavages of the Gag and Gag-Pol polyproteins after assembly of the VLP.</text>
</comment>
<keyword evidence="13" id="KW-0808">Transferase</keyword>
<keyword evidence="14" id="KW-0917">Virion maturation</keyword>
<evidence type="ECO:0000256" key="2">
    <source>
        <dbReference type="ARBA" id="ARBA00022612"/>
    </source>
</evidence>
<keyword evidence="13" id="KW-0239">DNA-directed DNA polymerase</keyword>
<accession>A0A5D3D626</accession>
<dbReference type="GO" id="GO:0046872">
    <property type="term" value="F:metal ion binding"/>
    <property type="evidence" value="ECO:0007669"/>
    <property type="project" value="UniProtKB-KW"/>
</dbReference>
<comment type="caution">
    <text evidence="19">The sequence shown here is derived from an EMBL/GenBank/DDBJ whole genome shotgun (WGS) entry which is preliminary data.</text>
</comment>
<keyword evidence="16" id="KW-0511">Multifunctional enzyme</keyword>
<dbReference type="GO" id="GO:0004519">
    <property type="term" value="F:endonuclease activity"/>
    <property type="evidence" value="ECO:0007669"/>
    <property type="project" value="UniProtKB-KW"/>
</dbReference>
<evidence type="ECO:0000256" key="6">
    <source>
        <dbReference type="ARBA" id="ARBA00022741"/>
    </source>
</evidence>
<evidence type="ECO:0000313" key="21">
    <source>
        <dbReference type="Proteomes" id="UP000321947"/>
    </source>
</evidence>
<evidence type="ECO:0000256" key="13">
    <source>
        <dbReference type="ARBA" id="ARBA00022932"/>
    </source>
</evidence>
<evidence type="ECO:0000313" key="18">
    <source>
        <dbReference type="EMBL" id="KAA0046245.1"/>
    </source>
</evidence>
<keyword evidence="13" id="KW-0548">Nucleotidyltransferase</keyword>
<dbReference type="Proteomes" id="UP000321947">
    <property type="component" value="Unassembled WGS sequence"/>
</dbReference>
<organism evidence="19 21">
    <name type="scientific">Cucumis melo var. makuwa</name>
    <name type="common">Oriental melon</name>
    <dbReference type="NCBI Taxonomy" id="1194695"/>
    <lineage>
        <taxon>Eukaryota</taxon>
        <taxon>Viridiplantae</taxon>
        <taxon>Streptophyta</taxon>
        <taxon>Embryophyta</taxon>
        <taxon>Tracheophyta</taxon>
        <taxon>Spermatophyta</taxon>
        <taxon>Magnoliopsida</taxon>
        <taxon>eudicotyledons</taxon>
        <taxon>Gunneridae</taxon>
        <taxon>Pentapetalae</taxon>
        <taxon>rosids</taxon>
        <taxon>fabids</taxon>
        <taxon>Cucurbitales</taxon>
        <taxon>Cucurbitaceae</taxon>
        <taxon>Benincaseae</taxon>
        <taxon>Cucumis</taxon>
    </lineage>
</organism>
<dbReference type="EMBL" id="SSTE01014201">
    <property type="protein sequence ID" value="KAA0046245.1"/>
    <property type="molecule type" value="Genomic_DNA"/>
</dbReference>
<evidence type="ECO:0000259" key="17">
    <source>
        <dbReference type="PROSITE" id="PS50994"/>
    </source>
</evidence>
<dbReference type="GO" id="GO:0003676">
    <property type="term" value="F:nucleic acid binding"/>
    <property type="evidence" value="ECO:0007669"/>
    <property type="project" value="InterPro"/>
</dbReference>
<keyword evidence="15" id="KW-0233">DNA recombination</keyword>
<keyword evidence="10" id="KW-0460">Magnesium</keyword>
<evidence type="ECO:0000256" key="5">
    <source>
        <dbReference type="ARBA" id="ARBA00022723"/>
    </source>
</evidence>
<keyword evidence="9" id="KW-0067">ATP-binding</keyword>
<gene>
    <name evidence="19" type="ORF">E5676_scaffold418G00400</name>
    <name evidence="18" type="ORF">E6C27_scaffold284G00430</name>
</gene>
<dbReference type="InterPro" id="IPR039537">
    <property type="entry name" value="Retrotran_Ty1/copia-like"/>
</dbReference>
<evidence type="ECO:0000256" key="15">
    <source>
        <dbReference type="ARBA" id="ARBA00023172"/>
    </source>
</evidence>
<protein>
    <submittedName>
        <fullName evidence="18 19">Mitochondrial protein</fullName>
    </submittedName>
</protein>
<dbReference type="GO" id="GO:0006310">
    <property type="term" value="P:DNA recombination"/>
    <property type="evidence" value="ECO:0007669"/>
    <property type="project" value="UniProtKB-KW"/>
</dbReference>
<dbReference type="Gene3D" id="3.30.420.10">
    <property type="entry name" value="Ribonuclease H-like superfamily/Ribonuclease H"/>
    <property type="match status" value="1"/>
</dbReference>
<evidence type="ECO:0000256" key="1">
    <source>
        <dbReference type="ARBA" id="ARBA00002180"/>
    </source>
</evidence>
<dbReference type="InterPro" id="IPR001584">
    <property type="entry name" value="Integrase_cat-core"/>
</dbReference>
<keyword evidence="2" id="KW-1188">Viral release from host cell</keyword>
<dbReference type="EMBL" id="SSTD01007385">
    <property type="protein sequence ID" value="TYK18953.1"/>
    <property type="molecule type" value="Genomic_DNA"/>
</dbReference>
<evidence type="ECO:0000313" key="19">
    <source>
        <dbReference type="EMBL" id="TYK18953.1"/>
    </source>
</evidence>
<dbReference type="GO" id="GO:0005524">
    <property type="term" value="F:ATP binding"/>
    <property type="evidence" value="ECO:0007669"/>
    <property type="project" value="UniProtKB-KW"/>
</dbReference>
<keyword evidence="3" id="KW-0645">Protease</keyword>
<dbReference type="Pfam" id="PF07727">
    <property type="entry name" value="RVT_2"/>
    <property type="match status" value="1"/>
</dbReference>
<feature type="domain" description="Integrase catalytic" evidence="17">
    <location>
        <begin position="71"/>
        <end position="120"/>
    </location>
</feature>
<evidence type="ECO:0000256" key="4">
    <source>
        <dbReference type="ARBA" id="ARBA00022722"/>
    </source>
</evidence>
<dbReference type="GO" id="GO:0008233">
    <property type="term" value="F:peptidase activity"/>
    <property type="evidence" value="ECO:0007669"/>
    <property type="project" value="UniProtKB-KW"/>
</dbReference>
<dbReference type="GO" id="GO:0003964">
    <property type="term" value="F:RNA-directed DNA polymerase activity"/>
    <property type="evidence" value="ECO:0007669"/>
    <property type="project" value="UniProtKB-KW"/>
</dbReference>
<keyword evidence="4" id="KW-0540">Nuclease</keyword>
<reference evidence="20 21" key="1">
    <citation type="submission" date="2019-08" db="EMBL/GenBank/DDBJ databases">
        <title>Draft genome sequences of two oriental melons (Cucumis melo L. var makuwa).</title>
        <authorList>
            <person name="Kwon S.-Y."/>
        </authorList>
    </citation>
    <scope>NUCLEOTIDE SEQUENCE [LARGE SCALE GENOMIC DNA]</scope>
    <source>
        <strain evidence="21">cv. Chang Bougi</strain>
        <strain evidence="20">cv. SW 3</strain>
        <tissue evidence="19">Leaf</tissue>
    </source>
</reference>
<dbReference type="InterPro" id="IPR013103">
    <property type="entry name" value="RVT_2"/>
</dbReference>
<keyword evidence="12" id="KW-0695">RNA-directed DNA polymerase</keyword>
<sequence length="216" mass="24648">MTSDKELFEDLDTSFKSKVKIGNDAYLEVKDKGIVSIESYVRTKLITEVLFVPEIDQNLLSIESQSDCKVQVVKTDNETEYISQKFNSIYEGAGIEHQLTTPYSPQENGVSERKNKGYEEAKKDMKWIEAMKKKLSTIKKNNRWELVEKPTNRRVIGVKLVFKTKLNLDDSVNKLQTRLVVKGYAQVYGIDFSETFAPVARMDTIKLLLAVSAQHG</sequence>
<name>A0A5D3D626_CUCMM</name>
<keyword evidence="6" id="KW-0547">Nucleotide-binding</keyword>
<keyword evidence="11" id="KW-0229">DNA integration</keyword>